<reference evidence="4 5" key="1">
    <citation type="submission" date="2018-05" db="EMBL/GenBank/DDBJ databases">
        <title>Genomic Encyclopedia of Type Strains, Phase III (KMG-III): the genomes of soil and plant-associated and newly described type strains.</title>
        <authorList>
            <person name="Whitman W."/>
        </authorList>
    </citation>
    <scope>NUCLEOTIDE SEQUENCE [LARGE SCALE GENOMIC DNA]</scope>
    <source>
        <strain evidence="4 5">CECT 5696</strain>
    </source>
</reference>
<dbReference type="SUPFAM" id="SSF69318">
    <property type="entry name" value="Integrin alpha N-terminal domain"/>
    <property type="match status" value="1"/>
</dbReference>
<protein>
    <submittedName>
        <fullName evidence="4">VCBS repeat protein</fullName>
    </submittedName>
</protein>
<keyword evidence="1 2" id="KW-0732">Signal</keyword>
<dbReference type="OrthoDB" id="9816120at2"/>
<feature type="signal peptide" evidence="2">
    <location>
        <begin position="1"/>
        <end position="25"/>
    </location>
</feature>
<dbReference type="PANTHER" id="PTHR16026">
    <property type="entry name" value="CARTILAGE ACIDIC PROTEIN 1"/>
    <property type="match status" value="1"/>
</dbReference>
<evidence type="ECO:0000313" key="4">
    <source>
        <dbReference type="EMBL" id="PWW03242.1"/>
    </source>
</evidence>
<dbReference type="Pfam" id="PF07593">
    <property type="entry name" value="UnbV_ASPIC"/>
    <property type="match status" value="1"/>
</dbReference>
<dbReference type="InterPro" id="IPR028994">
    <property type="entry name" value="Integrin_alpha_N"/>
</dbReference>
<dbReference type="EMBL" id="QGTQ01000007">
    <property type="protein sequence ID" value="PWW03242.1"/>
    <property type="molecule type" value="Genomic_DNA"/>
</dbReference>
<feature type="domain" description="ASPIC/UnbV" evidence="3">
    <location>
        <begin position="505"/>
        <end position="572"/>
    </location>
</feature>
<dbReference type="AlphaFoldDB" id="A0A2V2YU19"/>
<dbReference type="PANTHER" id="PTHR16026:SF0">
    <property type="entry name" value="CARTILAGE ACIDIC PROTEIN 1"/>
    <property type="match status" value="1"/>
</dbReference>
<dbReference type="InterPro" id="IPR027039">
    <property type="entry name" value="Crtac1"/>
</dbReference>
<evidence type="ECO:0000256" key="1">
    <source>
        <dbReference type="ARBA" id="ARBA00022729"/>
    </source>
</evidence>
<dbReference type="InterPro" id="IPR013517">
    <property type="entry name" value="FG-GAP"/>
</dbReference>
<comment type="caution">
    <text evidence="4">The sequence shown here is derived from an EMBL/GenBank/DDBJ whole genome shotgun (WGS) entry which is preliminary data.</text>
</comment>
<sequence length="581" mass="63672">MTMRGMLRGMIGAAALIIILAGCSAKEQEQQAYGISFEDVTQAAGVTFEHEKDTFDPKVSNIYPWLGSTGAGVAIADYNGDGWMDVYFINSKRGAANALYKNNGDGTFEDVSEAAGVADVNTDGMSESVVWLDYNNSGYPSLFIGSWGKSRMFRNNGDGTFTEITDMAGVGYRGYVNKVIALDYDRDGLLDLYLGCYFRETDDLWNLASTKIMHSDFERARNGGRNVLYHNNGDGTFTDVAAQLGVDDTGWTLAAGSADLNGDGWPDIYNANDFGPDSLFLNQEGKGFKKVVQTRGVGDDTFKGMNVDFADVFHDGRLTNYVSNISKETYLLEGNQMWHEDDDGIYRDVAEEMGVKQAGFSWGARFLDVDNSGQMSLMVTNGFISASKKKDYWFDMGTLATTPGYIVEDANNWPAFKDKSMSGYEKKKLFLNDGQSFKDIAQNVGLTFTDDTRGVAAVDLWNRGTLDLVFAVQGGPARMYKSTNTTGNHWITLKLIGTPPSNREAVGAKVTITVNGVSTLIERDGGNSHGGQSDPRIHFGLKQATAVDRIRIEWPSGRVEERTNIPIDRIVTVVEGVEDPS</sequence>
<accession>A0A2V2YU19</accession>
<feature type="chain" id="PRO_5038687648" evidence="2">
    <location>
        <begin position="26"/>
        <end position="581"/>
    </location>
</feature>
<dbReference type="Pfam" id="PF13517">
    <property type="entry name" value="FG-GAP_3"/>
    <property type="match status" value="2"/>
</dbReference>
<dbReference type="Gene3D" id="2.130.10.130">
    <property type="entry name" value="Integrin alpha, N-terminal"/>
    <property type="match status" value="1"/>
</dbReference>
<evidence type="ECO:0000313" key="5">
    <source>
        <dbReference type="Proteomes" id="UP000246635"/>
    </source>
</evidence>
<evidence type="ECO:0000256" key="2">
    <source>
        <dbReference type="SAM" id="SignalP"/>
    </source>
</evidence>
<proteinExistence type="predicted"/>
<dbReference type="PROSITE" id="PS51257">
    <property type="entry name" value="PROKAR_LIPOPROTEIN"/>
    <property type="match status" value="1"/>
</dbReference>
<dbReference type="InterPro" id="IPR011519">
    <property type="entry name" value="UnbV_ASPIC"/>
</dbReference>
<dbReference type="Proteomes" id="UP000246635">
    <property type="component" value="Unassembled WGS sequence"/>
</dbReference>
<gene>
    <name evidence="4" type="ORF">DFQ01_107139</name>
</gene>
<keyword evidence="5" id="KW-1185">Reference proteome</keyword>
<evidence type="ECO:0000259" key="3">
    <source>
        <dbReference type="Pfam" id="PF07593"/>
    </source>
</evidence>
<organism evidence="4 5">
    <name type="scientific">Paenibacillus cellulosilyticus</name>
    <dbReference type="NCBI Taxonomy" id="375489"/>
    <lineage>
        <taxon>Bacteria</taxon>
        <taxon>Bacillati</taxon>
        <taxon>Bacillota</taxon>
        <taxon>Bacilli</taxon>
        <taxon>Bacillales</taxon>
        <taxon>Paenibacillaceae</taxon>
        <taxon>Paenibacillus</taxon>
    </lineage>
</organism>
<name>A0A2V2YU19_9BACL</name>